<proteinExistence type="predicted"/>
<dbReference type="AlphaFoldDB" id="A0A5C3PVP3"/>
<feature type="region of interest" description="Disordered" evidence="1">
    <location>
        <begin position="247"/>
        <end position="297"/>
    </location>
</feature>
<feature type="region of interest" description="Disordered" evidence="1">
    <location>
        <begin position="34"/>
        <end position="60"/>
    </location>
</feature>
<reference evidence="2 3" key="1">
    <citation type="journal article" date="2019" name="Nat. Ecol. Evol.">
        <title>Megaphylogeny resolves global patterns of mushroom evolution.</title>
        <authorList>
            <person name="Varga T."/>
            <person name="Krizsan K."/>
            <person name="Foldi C."/>
            <person name="Dima B."/>
            <person name="Sanchez-Garcia M."/>
            <person name="Sanchez-Ramirez S."/>
            <person name="Szollosi G.J."/>
            <person name="Szarkandi J.G."/>
            <person name="Papp V."/>
            <person name="Albert L."/>
            <person name="Andreopoulos W."/>
            <person name="Angelini C."/>
            <person name="Antonin V."/>
            <person name="Barry K.W."/>
            <person name="Bougher N.L."/>
            <person name="Buchanan P."/>
            <person name="Buyck B."/>
            <person name="Bense V."/>
            <person name="Catcheside P."/>
            <person name="Chovatia M."/>
            <person name="Cooper J."/>
            <person name="Damon W."/>
            <person name="Desjardin D."/>
            <person name="Finy P."/>
            <person name="Geml J."/>
            <person name="Haridas S."/>
            <person name="Hughes K."/>
            <person name="Justo A."/>
            <person name="Karasinski D."/>
            <person name="Kautmanova I."/>
            <person name="Kiss B."/>
            <person name="Kocsube S."/>
            <person name="Kotiranta H."/>
            <person name="LaButti K.M."/>
            <person name="Lechner B.E."/>
            <person name="Liimatainen K."/>
            <person name="Lipzen A."/>
            <person name="Lukacs Z."/>
            <person name="Mihaltcheva S."/>
            <person name="Morgado L.N."/>
            <person name="Niskanen T."/>
            <person name="Noordeloos M.E."/>
            <person name="Ohm R.A."/>
            <person name="Ortiz-Santana B."/>
            <person name="Ovrebo C."/>
            <person name="Racz N."/>
            <person name="Riley R."/>
            <person name="Savchenko A."/>
            <person name="Shiryaev A."/>
            <person name="Soop K."/>
            <person name="Spirin V."/>
            <person name="Szebenyi C."/>
            <person name="Tomsovsky M."/>
            <person name="Tulloss R.E."/>
            <person name="Uehling J."/>
            <person name="Grigoriev I.V."/>
            <person name="Vagvolgyi C."/>
            <person name="Papp T."/>
            <person name="Martin F.M."/>
            <person name="Miettinen O."/>
            <person name="Hibbett D.S."/>
            <person name="Nagy L.G."/>
        </authorList>
    </citation>
    <scope>NUCLEOTIDE SEQUENCE [LARGE SCALE GENOMIC DNA]</scope>
    <source>
        <strain evidence="2 3">HHB13444</strain>
    </source>
</reference>
<sequence length="383" mass="41857">MQPETISERRREVRVEQGPSTYTWTVTETVTHSRTVAPSTGQCRPPTPPHGLAAGPAPFQADDDILRSPFYASHTVDDSVDLGHRAPLLYPRPLPAEDGHYVYDPALQRAAVCSRQYNLSPHPRIVPGPPSTIFVPVAEENDRGPMRAGTPWHSPPRHSPPSPSPSSPPRPSIAFAHPPDDWHIEALGHLQSFSPHSDQPFVPPSEWAPYPEMPSLSEDRQSHCQPGYGALTDSGYQFYQSYQSHQPSVSLDSGYRTASAGEDTSDPHSASTSTSQWVPLDGAGYSDPALPRPRPGSPAVVCLSTGEVLSSFLPPPSGGYMPEPCRSGTPTRLRLDWGRRDEQWPWPEVTSSARQEYGDVLECGMGAESTAWTHGCAGRSRMY</sequence>
<feature type="region of interest" description="Disordered" evidence="1">
    <location>
        <begin position="193"/>
        <end position="229"/>
    </location>
</feature>
<feature type="region of interest" description="Disordered" evidence="1">
    <location>
        <begin position="142"/>
        <end position="179"/>
    </location>
</feature>
<feature type="compositionally biased region" description="Polar residues" evidence="1">
    <location>
        <begin position="267"/>
        <end position="277"/>
    </location>
</feature>
<dbReference type="InParanoid" id="A0A5C3PVP3"/>
<accession>A0A5C3PVP3</accession>
<organism evidence="2 3">
    <name type="scientific">Polyporus arcularius HHB13444</name>
    <dbReference type="NCBI Taxonomy" id="1314778"/>
    <lineage>
        <taxon>Eukaryota</taxon>
        <taxon>Fungi</taxon>
        <taxon>Dikarya</taxon>
        <taxon>Basidiomycota</taxon>
        <taxon>Agaricomycotina</taxon>
        <taxon>Agaricomycetes</taxon>
        <taxon>Polyporales</taxon>
        <taxon>Polyporaceae</taxon>
        <taxon>Polyporus</taxon>
    </lineage>
</organism>
<keyword evidence="3" id="KW-1185">Reference proteome</keyword>
<evidence type="ECO:0000313" key="3">
    <source>
        <dbReference type="Proteomes" id="UP000308197"/>
    </source>
</evidence>
<protein>
    <submittedName>
        <fullName evidence="2">Uncharacterized protein</fullName>
    </submittedName>
</protein>
<evidence type="ECO:0000256" key="1">
    <source>
        <dbReference type="SAM" id="MobiDB-lite"/>
    </source>
</evidence>
<dbReference type="EMBL" id="ML211053">
    <property type="protein sequence ID" value="TFK90173.1"/>
    <property type="molecule type" value="Genomic_DNA"/>
</dbReference>
<feature type="compositionally biased region" description="Pro residues" evidence="1">
    <location>
        <begin position="153"/>
        <end position="171"/>
    </location>
</feature>
<gene>
    <name evidence="2" type="ORF">K466DRAFT_400656</name>
</gene>
<evidence type="ECO:0000313" key="2">
    <source>
        <dbReference type="EMBL" id="TFK90173.1"/>
    </source>
</evidence>
<dbReference type="Proteomes" id="UP000308197">
    <property type="component" value="Unassembled WGS sequence"/>
</dbReference>
<name>A0A5C3PVP3_9APHY</name>